<evidence type="ECO:0000313" key="2">
    <source>
        <dbReference type="EMBL" id="GJT76750.1"/>
    </source>
</evidence>
<sequence length="81" mass="8851">MPPKRTTTTTTPMTDAAIKALITQGVATALAEYEANKGSENGDDSHDSRNNRRTERAARECTYSDFLKCQPLNFKGTEGVV</sequence>
<feature type="compositionally biased region" description="Basic and acidic residues" evidence="1">
    <location>
        <begin position="43"/>
        <end position="57"/>
    </location>
</feature>
<reference evidence="2" key="1">
    <citation type="journal article" date="2022" name="Int. J. Mol. Sci.">
        <title>Draft Genome of Tanacetum Coccineum: Genomic Comparison of Closely Related Tanacetum-Family Plants.</title>
        <authorList>
            <person name="Yamashiro T."/>
            <person name="Shiraishi A."/>
            <person name="Nakayama K."/>
            <person name="Satake H."/>
        </authorList>
    </citation>
    <scope>NUCLEOTIDE SEQUENCE</scope>
</reference>
<evidence type="ECO:0008006" key="4">
    <source>
        <dbReference type="Google" id="ProtNLM"/>
    </source>
</evidence>
<dbReference type="Proteomes" id="UP001151760">
    <property type="component" value="Unassembled WGS sequence"/>
</dbReference>
<evidence type="ECO:0000313" key="3">
    <source>
        <dbReference type="Proteomes" id="UP001151760"/>
    </source>
</evidence>
<proteinExistence type="predicted"/>
<name>A0ABQ5GMS5_9ASTR</name>
<protein>
    <recommendedName>
        <fullName evidence="4">Reverse transcriptase domain-containing protein</fullName>
    </recommendedName>
</protein>
<feature type="region of interest" description="Disordered" evidence="1">
    <location>
        <begin position="34"/>
        <end position="57"/>
    </location>
</feature>
<dbReference type="EMBL" id="BQNB010018652">
    <property type="protein sequence ID" value="GJT76750.1"/>
    <property type="molecule type" value="Genomic_DNA"/>
</dbReference>
<accession>A0ABQ5GMS5</accession>
<gene>
    <name evidence="2" type="ORF">Tco_1043475</name>
</gene>
<reference evidence="2" key="2">
    <citation type="submission" date="2022-01" db="EMBL/GenBank/DDBJ databases">
        <authorList>
            <person name="Yamashiro T."/>
            <person name="Shiraishi A."/>
            <person name="Satake H."/>
            <person name="Nakayama K."/>
        </authorList>
    </citation>
    <scope>NUCLEOTIDE SEQUENCE</scope>
</reference>
<keyword evidence="3" id="KW-1185">Reference proteome</keyword>
<evidence type="ECO:0000256" key="1">
    <source>
        <dbReference type="SAM" id="MobiDB-lite"/>
    </source>
</evidence>
<comment type="caution">
    <text evidence="2">The sequence shown here is derived from an EMBL/GenBank/DDBJ whole genome shotgun (WGS) entry which is preliminary data.</text>
</comment>
<organism evidence="2 3">
    <name type="scientific">Tanacetum coccineum</name>
    <dbReference type="NCBI Taxonomy" id="301880"/>
    <lineage>
        <taxon>Eukaryota</taxon>
        <taxon>Viridiplantae</taxon>
        <taxon>Streptophyta</taxon>
        <taxon>Embryophyta</taxon>
        <taxon>Tracheophyta</taxon>
        <taxon>Spermatophyta</taxon>
        <taxon>Magnoliopsida</taxon>
        <taxon>eudicotyledons</taxon>
        <taxon>Gunneridae</taxon>
        <taxon>Pentapetalae</taxon>
        <taxon>asterids</taxon>
        <taxon>campanulids</taxon>
        <taxon>Asterales</taxon>
        <taxon>Asteraceae</taxon>
        <taxon>Asteroideae</taxon>
        <taxon>Anthemideae</taxon>
        <taxon>Anthemidinae</taxon>
        <taxon>Tanacetum</taxon>
    </lineage>
</organism>
<feature type="non-terminal residue" evidence="2">
    <location>
        <position position="81"/>
    </location>
</feature>